<dbReference type="Proteomes" id="UP000235659">
    <property type="component" value="Unassembled WGS sequence"/>
</dbReference>
<dbReference type="EMBL" id="PNXY01000039">
    <property type="protein sequence ID" value="PMS23538.1"/>
    <property type="molecule type" value="Genomic_DNA"/>
</dbReference>
<name>A0ABX4UXH1_9BURK</name>
<accession>A0ABX4UXH1</accession>
<keyword evidence="2" id="KW-1185">Reference proteome</keyword>
<organism evidence="1 2">
    <name type="scientific">Paraburkholderia rhynchosiae</name>
    <dbReference type="NCBI Taxonomy" id="487049"/>
    <lineage>
        <taxon>Bacteria</taxon>
        <taxon>Pseudomonadati</taxon>
        <taxon>Pseudomonadota</taxon>
        <taxon>Betaproteobacteria</taxon>
        <taxon>Burkholderiales</taxon>
        <taxon>Burkholderiaceae</taxon>
        <taxon>Paraburkholderia</taxon>
    </lineage>
</organism>
<reference evidence="1 2" key="1">
    <citation type="submission" date="2018-01" db="EMBL/GenBank/DDBJ databases">
        <title>Whole genome analyses suggest that Burkholderia sensu lato contains two further novel genera in the rhizoxinica-symbiotica group Mycetohabitans gen. nov., and Trinickia gen. nov.: implications for the evolution of diazotrophy and nodulation in the Burkholderiaceae.</title>
        <authorList>
            <person name="Estrada-de los Santos P."/>
            <person name="Palmer M."/>
            <person name="Chavez-Ramirez B."/>
            <person name="Beukes C."/>
            <person name="Steenkamp E.T."/>
            <person name="Hirsch A.M."/>
            <person name="Manyaka P."/>
            <person name="Maluk M."/>
            <person name="Lafos M."/>
            <person name="Crook M."/>
            <person name="Gross E."/>
            <person name="Simon M.F."/>
            <person name="Bueno dos Reis Junior F."/>
            <person name="Poole P.S."/>
            <person name="Venter S.N."/>
            <person name="James E.K."/>
        </authorList>
    </citation>
    <scope>NUCLEOTIDE SEQUENCE [LARGE SCALE GENOMIC DNA]</scope>
    <source>
        <strain evidence="1 2">WSM 3937</strain>
    </source>
</reference>
<evidence type="ECO:0000313" key="1">
    <source>
        <dbReference type="EMBL" id="PMS23538.1"/>
    </source>
</evidence>
<evidence type="ECO:0000313" key="2">
    <source>
        <dbReference type="Proteomes" id="UP000235659"/>
    </source>
</evidence>
<sequence length="108" mass="12110">MRKINKMGNRMTDELSQQCRTLLYRMMWQTPAGVVDAFALADNHLSATAHVATGMGKSAFGTDTPTLFDQCPFLLAAGFSAKRELRYDWGRRTFSIYIYGLRILAVGP</sequence>
<gene>
    <name evidence="1" type="ORF">C0Z16_32190</name>
</gene>
<proteinExistence type="predicted"/>
<comment type="caution">
    <text evidence="1">The sequence shown here is derived from an EMBL/GenBank/DDBJ whole genome shotgun (WGS) entry which is preliminary data.</text>
</comment>
<protein>
    <submittedName>
        <fullName evidence="1">Uncharacterized protein</fullName>
    </submittedName>
</protein>